<dbReference type="OrthoDB" id="9979846at2"/>
<gene>
    <name evidence="1" type="ORF">DN745_01910</name>
</gene>
<dbReference type="Proteomes" id="UP000249799">
    <property type="component" value="Chromosome"/>
</dbReference>
<name>A0A2Z4FHD5_9DELT</name>
<keyword evidence="2" id="KW-1185">Reference proteome</keyword>
<reference evidence="1 2" key="1">
    <citation type="submission" date="2018-06" db="EMBL/GenBank/DDBJ databases">
        <title>Lujinxingia sediminis gen. nov. sp. nov., a new facultative anaerobic member of the class Deltaproteobacteria, and proposal of Lujinxingaceae fam. nov.</title>
        <authorList>
            <person name="Guo L.-Y."/>
            <person name="Li C.-M."/>
            <person name="Wang S."/>
            <person name="Du Z.-J."/>
        </authorList>
    </citation>
    <scope>NUCLEOTIDE SEQUENCE [LARGE SCALE GENOMIC DNA]</scope>
    <source>
        <strain evidence="1 2">FA350</strain>
    </source>
</reference>
<dbReference type="EMBL" id="CP030032">
    <property type="protein sequence ID" value="AWV88155.1"/>
    <property type="molecule type" value="Genomic_DNA"/>
</dbReference>
<evidence type="ECO:0000313" key="2">
    <source>
        <dbReference type="Proteomes" id="UP000249799"/>
    </source>
</evidence>
<protein>
    <submittedName>
        <fullName evidence="1">Uncharacterized protein</fullName>
    </submittedName>
</protein>
<proteinExistence type="predicted"/>
<dbReference type="RefSeq" id="WP_111331649.1">
    <property type="nucleotide sequence ID" value="NZ_CP030032.1"/>
</dbReference>
<organism evidence="1 2">
    <name type="scientific">Bradymonas sediminis</name>
    <dbReference type="NCBI Taxonomy" id="1548548"/>
    <lineage>
        <taxon>Bacteria</taxon>
        <taxon>Deltaproteobacteria</taxon>
        <taxon>Bradymonadales</taxon>
        <taxon>Bradymonadaceae</taxon>
        <taxon>Bradymonas</taxon>
    </lineage>
</organism>
<dbReference type="KEGG" id="bsed:DN745_01910"/>
<accession>A0A2Z4FHD5</accession>
<evidence type="ECO:0000313" key="1">
    <source>
        <dbReference type="EMBL" id="AWV88155.1"/>
    </source>
</evidence>
<dbReference type="AlphaFoldDB" id="A0A2Z4FHD5"/>
<sequence length="365" mass="39737">MKDQKINQNDEPAENTAIRLEPEHIDQILASPALEAAHISALLGNGAPNIDLLLYIAEHPMLVRLERDNRLPEALETTLVEAFFSAMPQLGLRAYGPLASLKARTRARLDAERRKYELTAKYVAKCVEKEDAALQLLRNYLETDPAPIFVSAMRTQWSDWVARAEDARDRGEGLEILQESPALIAALQAPGDASAAMVAEELAKLTAKLSEAVAGTGASDLILRRALRVGEPQAKLVAAAMATFGGRVDLVREILGVFLSGASHAPHYAVMAARLAPLTTRNTFAQYLVDIASQNPEEPEAKITAERTHTILSARSVLPLIGSPLPAVDVAQFPDTDEYALLRSIPPTVEAMWKMWDEITPVGNS</sequence>